<evidence type="ECO:0000256" key="3">
    <source>
        <dbReference type="SAM" id="Coils"/>
    </source>
</evidence>
<dbReference type="Gene3D" id="3.40.50.300">
    <property type="entry name" value="P-loop containing nucleotide triphosphate hydrolases"/>
    <property type="match status" value="2"/>
</dbReference>
<dbReference type="PROSITE" id="PS00211">
    <property type="entry name" value="ABC_TRANSPORTER_1"/>
    <property type="match status" value="2"/>
</dbReference>
<feature type="domain" description="ABC transporter" evidence="4">
    <location>
        <begin position="328"/>
        <end position="542"/>
    </location>
</feature>
<keyword evidence="3" id="KW-0175">Coiled coil</keyword>
<dbReference type="InterPro" id="IPR051309">
    <property type="entry name" value="ABCF_ATPase"/>
</dbReference>
<dbReference type="PROSITE" id="PS50893">
    <property type="entry name" value="ABC_TRANSPORTER_2"/>
    <property type="match status" value="2"/>
</dbReference>
<dbReference type="Pfam" id="PF00005">
    <property type="entry name" value="ABC_tran"/>
    <property type="match status" value="2"/>
</dbReference>
<feature type="coiled-coil region" evidence="3">
    <location>
        <begin position="256"/>
        <end position="283"/>
    </location>
</feature>
<protein>
    <submittedName>
        <fullName evidence="5">ABC-F family ATP-binding cassette domain-containing protein</fullName>
    </submittedName>
</protein>
<gene>
    <name evidence="5" type="ORF">OH806_01520</name>
</gene>
<dbReference type="InterPro" id="IPR032781">
    <property type="entry name" value="ABC_tran_Xtn"/>
</dbReference>
<dbReference type="Proteomes" id="UP001163719">
    <property type="component" value="Unassembled WGS sequence"/>
</dbReference>
<dbReference type="RefSeq" id="WP_264741928.1">
    <property type="nucleotide sequence ID" value="NZ_JAPDHV010000001.1"/>
</dbReference>
<accession>A0ABT3HJW3</accession>
<dbReference type="InterPro" id="IPR017871">
    <property type="entry name" value="ABC_transporter-like_CS"/>
</dbReference>
<dbReference type="EMBL" id="JAPDHV010000001">
    <property type="protein sequence ID" value="MCW3159958.1"/>
    <property type="molecule type" value="Genomic_DNA"/>
</dbReference>
<organism evidence="5 6">
    <name type="scientific">Chryseobacterium oryctis</name>
    <dbReference type="NCBI Taxonomy" id="2952618"/>
    <lineage>
        <taxon>Bacteria</taxon>
        <taxon>Pseudomonadati</taxon>
        <taxon>Bacteroidota</taxon>
        <taxon>Flavobacteriia</taxon>
        <taxon>Flavobacteriales</taxon>
        <taxon>Weeksellaceae</taxon>
        <taxon>Chryseobacterium group</taxon>
        <taxon>Chryseobacterium</taxon>
    </lineage>
</organism>
<dbReference type="InterPro" id="IPR027417">
    <property type="entry name" value="P-loop_NTPase"/>
</dbReference>
<evidence type="ECO:0000256" key="1">
    <source>
        <dbReference type="ARBA" id="ARBA00022741"/>
    </source>
</evidence>
<comment type="caution">
    <text evidence="5">The sequence shown here is derived from an EMBL/GenBank/DDBJ whole genome shotgun (WGS) entry which is preliminary data.</text>
</comment>
<sequence>MLSVQSLGLHHSGNYLFQNVNFTIKKDDKIGLVGKNGAGKSTLLKMLSGEINFYEGNVVPEGNITIGFLKQDLDFVKGRTVWDETMQAFEQINAWKNELEEVNHQMTIRTDYESDSYTDLINKMTELNDLLMHHDAYNLEGDMEKVLFGLGFKADDFKKITDEFSGGWRMRIELAKLLLQKNDIMLLDEPTNHLDMESIIWLENFLKDYPGAIVLVSHDKQFMTAVCNRTFDINNKKVDDYKANYSKYLIMREDRREKLIQAKKNQDAEIKQMEDNINKFRASATKASFAQSLIKKLDKIERIEVDNEDVSKFNIRFVQSQVPGKIIFEAEKLGKAYGEKQIFDDVDFIVQRGDRIALLGQNGQGKTTLAKILAGDIKDYSGNWNLGHNVNIGYFAQNQEEVLTPNKTVQEEAEDAATEETRPRVRDLLGSFLFQGEAVNKKTKVLSGGERNRLALCKLLLRPFNTLIMDEPTNHLDIQSKEIIKLALQKFEGTLIVISHDREFLQGLCDKIYEFRDGKMKEFLGDINEYLEFRQKESIREISAEKAKLHNEVPKVEMKKVEEKPINNNQSTIASKEQKSVQNKIKKVEERITELETEIEKFEASFAKENPSDDTLEKYNKTKEDLDSALQEWEYLGTQLD</sequence>
<dbReference type="PANTHER" id="PTHR42855:SF2">
    <property type="entry name" value="DRUG RESISTANCE ABC TRANSPORTER,ATP-BINDING PROTEIN"/>
    <property type="match status" value="1"/>
</dbReference>
<evidence type="ECO:0000313" key="6">
    <source>
        <dbReference type="Proteomes" id="UP001163719"/>
    </source>
</evidence>
<dbReference type="SMART" id="SM00382">
    <property type="entry name" value="AAA"/>
    <property type="match status" value="2"/>
</dbReference>
<keyword evidence="1" id="KW-0547">Nucleotide-binding</keyword>
<evidence type="ECO:0000256" key="2">
    <source>
        <dbReference type="ARBA" id="ARBA00022840"/>
    </source>
</evidence>
<dbReference type="InterPro" id="IPR003593">
    <property type="entry name" value="AAA+_ATPase"/>
</dbReference>
<dbReference type="PANTHER" id="PTHR42855">
    <property type="entry name" value="ABC TRANSPORTER ATP-BINDING SUBUNIT"/>
    <property type="match status" value="1"/>
</dbReference>
<feature type="coiled-coil region" evidence="3">
    <location>
        <begin position="578"/>
        <end position="636"/>
    </location>
</feature>
<dbReference type="CDD" id="cd03221">
    <property type="entry name" value="ABCF_EF-3"/>
    <property type="match status" value="2"/>
</dbReference>
<dbReference type="Pfam" id="PF12848">
    <property type="entry name" value="ABC_tran_Xtn"/>
    <property type="match status" value="1"/>
</dbReference>
<dbReference type="InterPro" id="IPR003439">
    <property type="entry name" value="ABC_transporter-like_ATP-bd"/>
</dbReference>
<dbReference type="GO" id="GO:0005524">
    <property type="term" value="F:ATP binding"/>
    <property type="evidence" value="ECO:0007669"/>
    <property type="project" value="UniProtKB-KW"/>
</dbReference>
<feature type="domain" description="ABC transporter" evidence="4">
    <location>
        <begin position="2"/>
        <end position="260"/>
    </location>
</feature>
<keyword evidence="6" id="KW-1185">Reference proteome</keyword>
<reference evidence="5" key="1">
    <citation type="submission" date="2022-10" db="EMBL/GenBank/DDBJ databases">
        <title>Chryseobacterium babae sp. nov. isolated from the gut of the beetle Oryctes rhinoceros, and Chryseobacterium kimseyorum sp. nov., isolated from a stick insect rearing cage.</title>
        <authorList>
            <person name="Shelomi M."/>
            <person name="Han C.-J."/>
            <person name="Chen W.-M."/>
            <person name="Chen H.-K."/>
            <person name="Liaw S.-J."/>
            <person name="Muhle E."/>
            <person name="Clermont D."/>
        </authorList>
    </citation>
    <scope>NUCLEOTIDE SEQUENCE</scope>
    <source>
        <strain evidence="5">WLa1L2M3</strain>
    </source>
</reference>
<keyword evidence="2 5" id="KW-0067">ATP-binding</keyword>
<proteinExistence type="predicted"/>
<dbReference type="SUPFAM" id="SSF52540">
    <property type="entry name" value="P-loop containing nucleoside triphosphate hydrolases"/>
    <property type="match status" value="2"/>
</dbReference>
<evidence type="ECO:0000313" key="5">
    <source>
        <dbReference type="EMBL" id="MCW3159958.1"/>
    </source>
</evidence>
<name>A0ABT3HJW3_9FLAO</name>
<evidence type="ECO:0000259" key="4">
    <source>
        <dbReference type="PROSITE" id="PS50893"/>
    </source>
</evidence>